<reference evidence="3" key="2">
    <citation type="submission" date="2015-01" db="EMBL/GenBank/DDBJ databases">
        <title>Evolutionary Origins and Diversification of the Mycorrhizal Mutualists.</title>
        <authorList>
            <consortium name="DOE Joint Genome Institute"/>
            <consortium name="Mycorrhizal Genomics Consortium"/>
            <person name="Kohler A."/>
            <person name="Kuo A."/>
            <person name="Nagy L.G."/>
            <person name="Floudas D."/>
            <person name="Copeland A."/>
            <person name="Barry K.W."/>
            <person name="Cichocki N."/>
            <person name="Veneault-Fourrey C."/>
            <person name="LaButti K."/>
            <person name="Lindquist E.A."/>
            <person name="Lipzen A."/>
            <person name="Lundell T."/>
            <person name="Morin E."/>
            <person name="Murat C."/>
            <person name="Riley R."/>
            <person name="Ohm R."/>
            <person name="Sun H."/>
            <person name="Tunlid A."/>
            <person name="Henrissat B."/>
            <person name="Grigoriev I.V."/>
            <person name="Hibbett D.S."/>
            <person name="Martin F."/>
        </authorList>
    </citation>
    <scope>NUCLEOTIDE SEQUENCE [LARGE SCALE GENOMIC DNA]</scope>
    <source>
        <strain evidence="3">Zn</strain>
    </source>
</reference>
<evidence type="ECO:0000313" key="3">
    <source>
        <dbReference type="Proteomes" id="UP000054321"/>
    </source>
</evidence>
<dbReference type="AlphaFoldDB" id="A0A0C3DNP4"/>
<feature type="region of interest" description="Disordered" evidence="1">
    <location>
        <begin position="1"/>
        <end position="34"/>
    </location>
</feature>
<proteinExistence type="predicted"/>
<dbReference type="HOGENOM" id="CLU_1461746_0_0_1"/>
<protein>
    <submittedName>
        <fullName evidence="2">Uncharacterized protein</fullName>
    </submittedName>
</protein>
<sequence length="185" mass="19917">MPKAQRHGSCQCENSNTCPIPGWQPSQAHSSLTPAAGPVCLTRRMLGAASIPSYLPGTRDARPAPSHSSERGPPHAAQSEASSRRTLRERWLRQGIAGDEQKERREGARGEWTEQRRVRAANYSMLRVVSSMCSMCSEHGVKVCTVGGVRGILWGLESGGGMCFAESVKHSGQSQSRTGGLSWSG</sequence>
<dbReference type="Proteomes" id="UP000054321">
    <property type="component" value="Unassembled WGS sequence"/>
</dbReference>
<feature type="compositionally biased region" description="Basic and acidic residues" evidence="1">
    <location>
        <begin position="82"/>
        <end position="92"/>
    </location>
</feature>
<evidence type="ECO:0000256" key="1">
    <source>
        <dbReference type="SAM" id="MobiDB-lite"/>
    </source>
</evidence>
<evidence type="ECO:0000313" key="2">
    <source>
        <dbReference type="EMBL" id="KIN03658.1"/>
    </source>
</evidence>
<accession>A0A0C3DNP4</accession>
<dbReference type="EMBL" id="KN832873">
    <property type="protein sequence ID" value="KIN03658.1"/>
    <property type="molecule type" value="Genomic_DNA"/>
</dbReference>
<name>A0A0C3DNP4_OIDMZ</name>
<dbReference type="InParanoid" id="A0A0C3DNP4"/>
<organism evidence="2 3">
    <name type="scientific">Oidiodendron maius (strain Zn)</name>
    <dbReference type="NCBI Taxonomy" id="913774"/>
    <lineage>
        <taxon>Eukaryota</taxon>
        <taxon>Fungi</taxon>
        <taxon>Dikarya</taxon>
        <taxon>Ascomycota</taxon>
        <taxon>Pezizomycotina</taxon>
        <taxon>Leotiomycetes</taxon>
        <taxon>Leotiomycetes incertae sedis</taxon>
        <taxon>Myxotrichaceae</taxon>
        <taxon>Oidiodendron</taxon>
    </lineage>
</organism>
<keyword evidence="3" id="KW-1185">Reference proteome</keyword>
<feature type="compositionally biased region" description="Basic and acidic residues" evidence="1">
    <location>
        <begin position="99"/>
        <end position="111"/>
    </location>
</feature>
<feature type="region of interest" description="Disordered" evidence="1">
    <location>
        <begin position="52"/>
        <end position="111"/>
    </location>
</feature>
<feature type="compositionally biased region" description="Polar residues" evidence="1">
    <location>
        <begin position="11"/>
        <end position="33"/>
    </location>
</feature>
<reference evidence="2 3" key="1">
    <citation type="submission" date="2014-04" db="EMBL/GenBank/DDBJ databases">
        <authorList>
            <consortium name="DOE Joint Genome Institute"/>
            <person name="Kuo A."/>
            <person name="Martino E."/>
            <person name="Perotto S."/>
            <person name="Kohler A."/>
            <person name="Nagy L.G."/>
            <person name="Floudas D."/>
            <person name="Copeland A."/>
            <person name="Barry K.W."/>
            <person name="Cichocki N."/>
            <person name="Veneault-Fourrey C."/>
            <person name="LaButti K."/>
            <person name="Lindquist E.A."/>
            <person name="Lipzen A."/>
            <person name="Lundell T."/>
            <person name="Morin E."/>
            <person name="Murat C."/>
            <person name="Sun H."/>
            <person name="Tunlid A."/>
            <person name="Henrissat B."/>
            <person name="Grigoriev I.V."/>
            <person name="Hibbett D.S."/>
            <person name="Martin F."/>
            <person name="Nordberg H.P."/>
            <person name="Cantor M.N."/>
            <person name="Hua S.X."/>
        </authorList>
    </citation>
    <scope>NUCLEOTIDE SEQUENCE [LARGE SCALE GENOMIC DNA]</scope>
    <source>
        <strain evidence="2 3">Zn</strain>
    </source>
</reference>
<gene>
    <name evidence="2" type="ORF">OIDMADRAFT_26327</name>
</gene>